<comment type="similarity">
    <text evidence="1">Belongs to the LytR/CpsA/Psr (LCP) family.</text>
</comment>
<dbReference type="Pfam" id="PF03816">
    <property type="entry name" value="LytR_cpsA_psr"/>
    <property type="match status" value="1"/>
</dbReference>
<dbReference type="PANTHER" id="PTHR33392">
    <property type="entry name" value="POLYISOPRENYL-TEICHOIC ACID--PEPTIDOGLYCAN TEICHOIC ACID TRANSFERASE TAGU"/>
    <property type="match status" value="1"/>
</dbReference>
<keyword evidence="6" id="KW-1185">Reference proteome</keyword>
<protein>
    <submittedName>
        <fullName evidence="5">Transcriptional regulator</fullName>
    </submittedName>
</protein>
<evidence type="ECO:0000259" key="4">
    <source>
        <dbReference type="Pfam" id="PF03816"/>
    </source>
</evidence>
<dbReference type="PANTHER" id="PTHR33392:SF6">
    <property type="entry name" value="POLYISOPRENYL-TEICHOIC ACID--PEPTIDOGLYCAN TEICHOIC ACID TRANSFERASE TAGU"/>
    <property type="match status" value="1"/>
</dbReference>
<dbReference type="Gene3D" id="3.40.630.190">
    <property type="entry name" value="LCP protein"/>
    <property type="match status" value="1"/>
</dbReference>
<reference evidence="5" key="1">
    <citation type="submission" date="2021-01" db="EMBL/GenBank/DDBJ databases">
        <title>Whole genome shotgun sequence of Planosporangium mesophilum NBRC 109066.</title>
        <authorList>
            <person name="Komaki H."/>
            <person name="Tamura T."/>
        </authorList>
    </citation>
    <scope>NUCLEOTIDE SEQUENCE</scope>
    <source>
        <strain evidence="5">NBRC 109066</strain>
    </source>
</reference>
<dbReference type="InterPro" id="IPR004474">
    <property type="entry name" value="LytR_CpsA_psr"/>
</dbReference>
<dbReference type="RefSeq" id="WP_168113763.1">
    <property type="nucleotide sequence ID" value="NZ_BOON01000043.1"/>
</dbReference>
<dbReference type="NCBIfam" id="TIGR00350">
    <property type="entry name" value="lytR_cpsA_psr"/>
    <property type="match status" value="1"/>
</dbReference>
<gene>
    <name evidence="5" type="ORF">Pme01_45160</name>
</gene>
<feature type="region of interest" description="Disordered" evidence="2">
    <location>
        <begin position="1"/>
        <end position="49"/>
    </location>
</feature>
<feature type="transmembrane region" description="Helical" evidence="3">
    <location>
        <begin position="58"/>
        <end position="81"/>
    </location>
</feature>
<feature type="domain" description="Cell envelope-related transcriptional attenuator" evidence="4">
    <location>
        <begin position="126"/>
        <end position="304"/>
    </location>
</feature>
<evidence type="ECO:0000313" key="6">
    <source>
        <dbReference type="Proteomes" id="UP000599074"/>
    </source>
</evidence>
<accession>A0A8J3X2Y8</accession>
<evidence type="ECO:0000256" key="3">
    <source>
        <dbReference type="SAM" id="Phobius"/>
    </source>
</evidence>
<organism evidence="5 6">
    <name type="scientific">Planosporangium mesophilum</name>
    <dbReference type="NCBI Taxonomy" id="689768"/>
    <lineage>
        <taxon>Bacteria</taxon>
        <taxon>Bacillati</taxon>
        <taxon>Actinomycetota</taxon>
        <taxon>Actinomycetes</taxon>
        <taxon>Micromonosporales</taxon>
        <taxon>Micromonosporaceae</taxon>
        <taxon>Planosporangium</taxon>
    </lineage>
</organism>
<dbReference type="Proteomes" id="UP000599074">
    <property type="component" value="Unassembled WGS sequence"/>
</dbReference>
<evidence type="ECO:0000256" key="2">
    <source>
        <dbReference type="SAM" id="MobiDB-lite"/>
    </source>
</evidence>
<dbReference type="EMBL" id="BOON01000043">
    <property type="protein sequence ID" value="GII24919.1"/>
    <property type="molecule type" value="Genomic_DNA"/>
</dbReference>
<keyword evidence="3" id="KW-1133">Transmembrane helix</keyword>
<feature type="compositionally biased region" description="Low complexity" evidence="2">
    <location>
        <begin position="31"/>
        <end position="47"/>
    </location>
</feature>
<dbReference type="AlphaFoldDB" id="A0A8J3X2Y8"/>
<proteinExistence type="inferred from homology"/>
<dbReference type="InterPro" id="IPR050922">
    <property type="entry name" value="LytR/CpsA/Psr_CW_biosynth"/>
</dbReference>
<evidence type="ECO:0000256" key="1">
    <source>
        <dbReference type="ARBA" id="ARBA00006068"/>
    </source>
</evidence>
<name>A0A8J3X2Y8_9ACTN</name>
<feature type="compositionally biased region" description="Polar residues" evidence="2">
    <location>
        <begin position="1"/>
        <end position="12"/>
    </location>
</feature>
<comment type="caution">
    <text evidence="5">The sequence shown here is derived from an EMBL/GenBank/DDBJ whole genome shotgun (WGS) entry which is preliminary data.</text>
</comment>
<keyword evidence="3" id="KW-0472">Membrane</keyword>
<evidence type="ECO:0000313" key="5">
    <source>
        <dbReference type="EMBL" id="GII24919.1"/>
    </source>
</evidence>
<sequence>MQQTSSRRSTTYGRPAVAPGSAPVQGPGRQSAPPSARPATPASATPAPRRRDPLWARLLVALGAVLMLAAGGSIIGVKVLVGQASSGITQDDLLRGAAGGRVSIEGPLNILLVGIDERPDNNEPIRSDSIIIAHINAAHDQAYLVSIPRDLAVEIPPYPRTGYRGGREKINAAFAFGSQGKGGRDGGFELLALTIQKNVAPGIKFTGGAIVDFGGFQALVNSLGGVNMCIDQRVTSHHIGTDRNGKFLAPSKGGKPVVYEPGCRRLAPWQALDYARQRYGLQNGDYDRQRHQQQFLKAMLKEAKKQGVTANPVKALRMMEAAGKAFTVDRQGVPLEDWLYTMRNVINNDPLMLKTNGGQANSVKLNAEDAEQLTPESVQMFRAMRDDTLDRFVADHPTFVSSDGSIG</sequence>
<keyword evidence="3" id="KW-0812">Transmembrane</keyword>